<gene>
    <name evidence="11" type="ORF">EA26_07760</name>
</gene>
<comment type="subcellular location">
    <subcellularLocation>
        <location evidence="1">Cell membrane</location>
        <topology evidence="1">Multi-pass membrane protein</topology>
    </subcellularLocation>
</comment>
<proteinExistence type="predicted"/>
<dbReference type="PROSITE" id="PS50929">
    <property type="entry name" value="ABC_TM1F"/>
    <property type="match status" value="1"/>
</dbReference>
<dbReference type="GO" id="GO:0140359">
    <property type="term" value="F:ABC-type transporter activity"/>
    <property type="evidence" value="ECO:0007669"/>
    <property type="project" value="InterPro"/>
</dbReference>
<accession>A0A099LSW6</accession>
<reference evidence="11 12" key="1">
    <citation type="submission" date="2014-04" db="EMBL/GenBank/DDBJ databases">
        <title>Genome sequencing of Vibrio navarrensis strains.</title>
        <authorList>
            <person name="Gladney L.M."/>
            <person name="Katz L.S."/>
            <person name="Marino-Ramirez L."/>
            <person name="Jordan I.K."/>
        </authorList>
    </citation>
    <scope>NUCLEOTIDE SEQUENCE [LARGE SCALE GENOMIC DNA]</scope>
    <source>
        <strain evidence="11 12">ATCC 51183</strain>
    </source>
</reference>
<dbReference type="PANTHER" id="PTHR24221:SF233">
    <property type="entry name" value="ATP-BINDING_PERMEASE FUSION ABC TRANSPORTER-RELATED"/>
    <property type="match status" value="1"/>
</dbReference>
<dbReference type="PANTHER" id="PTHR24221">
    <property type="entry name" value="ATP-BINDING CASSETTE SUB-FAMILY B"/>
    <property type="match status" value="1"/>
</dbReference>
<dbReference type="InterPro" id="IPR003593">
    <property type="entry name" value="AAA+_ATPase"/>
</dbReference>
<evidence type="ECO:0000259" key="10">
    <source>
        <dbReference type="PROSITE" id="PS50929"/>
    </source>
</evidence>
<evidence type="ECO:0000259" key="9">
    <source>
        <dbReference type="PROSITE" id="PS50893"/>
    </source>
</evidence>
<evidence type="ECO:0000256" key="6">
    <source>
        <dbReference type="ARBA" id="ARBA00023136"/>
    </source>
</evidence>
<dbReference type="EMBL" id="JMCG01000001">
    <property type="protein sequence ID" value="KGK11210.1"/>
    <property type="molecule type" value="Genomic_DNA"/>
</dbReference>
<keyword evidence="4 11" id="KW-0067">ATP-binding</keyword>
<comment type="caution">
    <text evidence="11">The sequence shown here is derived from an EMBL/GenBank/DDBJ whole genome shotgun (WGS) entry which is preliminary data.</text>
</comment>
<evidence type="ECO:0000313" key="11">
    <source>
        <dbReference type="EMBL" id="KGK11210.1"/>
    </source>
</evidence>
<dbReference type="InterPro" id="IPR003439">
    <property type="entry name" value="ABC_transporter-like_ATP-bd"/>
</dbReference>
<dbReference type="SMART" id="SM00382">
    <property type="entry name" value="AAA"/>
    <property type="match status" value="1"/>
</dbReference>
<protein>
    <submittedName>
        <fullName evidence="11">ABC transporter ATP-binding protein</fullName>
    </submittedName>
</protein>
<dbReference type="InterPro" id="IPR017871">
    <property type="entry name" value="ABC_transporter-like_CS"/>
</dbReference>
<dbReference type="Gene3D" id="3.40.50.300">
    <property type="entry name" value="P-loop containing nucleotide triphosphate hydrolases"/>
    <property type="match status" value="1"/>
</dbReference>
<dbReference type="AlphaFoldDB" id="A0A099LSW6"/>
<evidence type="ECO:0000256" key="4">
    <source>
        <dbReference type="ARBA" id="ARBA00022840"/>
    </source>
</evidence>
<keyword evidence="2 8" id="KW-0812">Transmembrane</keyword>
<dbReference type="PROSITE" id="PS00211">
    <property type="entry name" value="ABC_TRANSPORTER_1"/>
    <property type="match status" value="1"/>
</dbReference>
<keyword evidence="12" id="KW-1185">Reference proteome</keyword>
<evidence type="ECO:0000256" key="5">
    <source>
        <dbReference type="ARBA" id="ARBA00022989"/>
    </source>
</evidence>
<keyword evidence="7" id="KW-0175">Coiled coil</keyword>
<dbReference type="GeneID" id="43683092"/>
<dbReference type="SUPFAM" id="SSF90123">
    <property type="entry name" value="ABC transporter transmembrane region"/>
    <property type="match status" value="1"/>
</dbReference>
<feature type="transmembrane region" description="Helical" evidence="8">
    <location>
        <begin position="184"/>
        <end position="201"/>
    </location>
</feature>
<evidence type="ECO:0000256" key="2">
    <source>
        <dbReference type="ARBA" id="ARBA00022692"/>
    </source>
</evidence>
<evidence type="ECO:0000256" key="8">
    <source>
        <dbReference type="SAM" id="Phobius"/>
    </source>
</evidence>
<feature type="domain" description="ABC transmembrane type-1" evidence="10">
    <location>
        <begin position="29"/>
        <end position="325"/>
    </location>
</feature>
<dbReference type="InterPro" id="IPR011527">
    <property type="entry name" value="ABC1_TM_dom"/>
</dbReference>
<dbReference type="InterPro" id="IPR039421">
    <property type="entry name" value="Type_1_exporter"/>
</dbReference>
<keyword evidence="6 8" id="KW-0472">Membrane</keyword>
<evidence type="ECO:0000256" key="7">
    <source>
        <dbReference type="SAM" id="Coils"/>
    </source>
</evidence>
<dbReference type="SUPFAM" id="SSF52540">
    <property type="entry name" value="P-loop containing nucleoside triphosphate hydrolases"/>
    <property type="match status" value="1"/>
</dbReference>
<dbReference type="Pfam" id="PF00005">
    <property type="entry name" value="ABC_tran"/>
    <property type="match status" value="1"/>
</dbReference>
<feature type="transmembrane region" description="Helical" evidence="8">
    <location>
        <begin position="158"/>
        <end position="178"/>
    </location>
</feature>
<dbReference type="PROSITE" id="PS50893">
    <property type="entry name" value="ABC_TRANSPORTER_2"/>
    <property type="match status" value="1"/>
</dbReference>
<dbReference type="GO" id="GO:0005524">
    <property type="term" value="F:ATP binding"/>
    <property type="evidence" value="ECO:0007669"/>
    <property type="project" value="UniProtKB-KW"/>
</dbReference>
<dbReference type="FunFam" id="3.40.50.300:FF:001492">
    <property type="entry name" value="ABC transporter ATP-binding protein/permease"/>
    <property type="match status" value="1"/>
</dbReference>
<feature type="transmembrane region" description="Helical" evidence="8">
    <location>
        <begin position="24"/>
        <end position="45"/>
    </location>
</feature>
<feature type="transmembrane region" description="Helical" evidence="8">
    <location>
        <begin position="271"/>
        <end position="291"/>
    </location>
</feature>
<evidence type="ECO:0000256" key="1">
    <source>
        <dbReference type="ARBA" id="ARBA00004651"/>
    </source>
</evidence>
<feature type="domain" description="ABC transporter" evidence="9">
    <location>
        <begin position="360"/>
        <end position="593"/>
    </location>
</feature>
<dbReference type="Proteomes" id="UP000029994">
    <property type="component" value="Unassembled WGS sequence"/>
</dbReference>
<sequence length="598" mass="66924">MISSSDTISRSWLITQVKKHKSKLLFANFIAVIATLLSVPIPLLMPLMVDEVLMDQPGKGLELMNGVLPQAWQTPTGYIFFTLFLVVLMRALSQAFNILQSRQFTLVSKTITYLMRAKMIDKLGRISIRQYETRGSGGINAHLITDIETIDQFIGSTLAKFVISLLTVIGTAVVLLWLEWRLGLFILLVNPIVIYFSRKLGSKVKHLKRHENQAFEQFQSRLVETLDGIYQLRAANKEREFLQELKQQADQVRINADKYAWQSEAAGRVSFLLFLIGFELFRAVAMLMVLFSDLTIGQIFAVFGYLWFMLTPVQELLSIQFSWYSAKAALTRINALLELEEEHRPISKVNPFLNEGEVEVKVEQVNFAYNSDNQVLNNLSLTIPAGKKVALVGASGGGKSTLIQLLIGIYRASSGRILYNGETTEDIGFEIIRNQIAVVLQQPILFNDSLRHNLTLGGAYEENALWHALEVAQLQDVIAQLTDGLETQVGRNGIRLSGGQRQRLAIARMVLSNPKFVILDEATSALDTATEAALHKALNEFLRGRTTLIVAHRLSAVKQADIIYVLEDGQVTQSGTHLELVEQDGLYQTLYGSVQSHA</sequence>
<dbReference type="eggNOG" id="COG1132">
    <property type="taxonomic scope" value="Bacteria"/>
</dbReference>
<keyword evidence="5 8" id="KW-1133">Transmembrane helix</keyword>
<dbReference type="GO" id="GO:0016887">
    <property type="term" value="F:ATP hydrolysis activity"/>
    <property type="evidence" value="ECO:0007669"/>
    <property type="project" value="InterPro"/>
</dbReference>
<dbReference type="STRING" id="29495.EA26_07760"/>
<dbReference type="GO" id="GO:0034040">
    <property type="term" value="F:ATPase-coupled lipid transmembrane transporter activity"/>
    <property type="evidence" value="ECO:0007669"/>
    <property type="project" value="TreeGrafter"/>
</dbReference>
<dbReference type="InterPro" id="IPR027417">
    <property type="entry name" value="P-loop_NTPase"/>
</dbReference>
<organism evidence="11 12">
    <name type="scientific">Vibrio navarrensis</name>
    <dbReference type="NCBI Taxonomy" id="29495"/>
    <lineage>
        <taxon>Bacteria</taxon>
        <taxon>Pseudomonadati</taxon>
        <taxon>Pseudomonadota</taxon>
        <taxon>Gammaproteobacteria</taxon>
        <taxon>Vibrionales</taxon>
        <taxon>Vibrionaceae</taxon>
        <taxon>Vibrio</taxon>
    </lineage>
</organism>
<dbReference type="InterPro" id="IPR036640">
    <property type="entry name" value="ABC1_TM_sf"/>
</dbReference>
<name>A0A099LSW6_9VIBR</name>
<evidence type="ECO:0000256" key="3">
    <source>
        <dbReference type="ARBA" id="ARBA00022741"/>
    </source>
</evidence>
<dbReference type="RefSeq" id="WP_039426355.1">
    <property type="nucleotide sequence ID" value="NZ_CP061845.1"/>
</dbReference>
<feature type="coiled-coil region" evidence="7">
    <location>
        <begin position="232"/>
        <end position="262"/>
    </location>
</feature>
<keyword evidence="3" id="KW-0547">Nucleotide-binding</keyword>
<dbReference type="Gene3D" id="1.20.1560.10">
    <property type="entry name" value="ABC transporter type 1, transmembrane domain"/>
    <property type="match status" value="1"/>
</dbReference>
<dbReference type="GO" id="GO:0005886">
    <property type="term" value="C:plasma membrane"/>
    <property type="evidence" value="ECO:0007669"/>
    <property type="project" value="UniProtKB-SubCell"/>
</dbReference>
<dbReference type="Pfam" id="PF00664">
    <property type="entry name" value="ABC_membrane"/>
    <property type="match status" value="1"/>
</dbReference>
<dbReference type="CDD" id="cd07346">
    <property type="entry name" value="ABC_6TM_exporters"/>
    <property type="match status" value="1"/>
</dbReference>
<evidence type="ECO:0000313" key="12">
    <source>
        <dbReference type="Proteomes" id="UP000029994"/>
    </source>
</evidence>